<dbReference type="AlphaFoldDB" id="X5GIF7"/>
<evidence type="ECO:0000313" key="2">
    <source>
        <dbReference type="EMBL" id="AHX04228.1"/>
    </source>
</evidence>
<keyword evidence="3" id="KW-1185">Reference proteome</keyword>
<keyword evidence="1" id="KW-1133">Transmembrane helix</keyword>
<gene>
    <name evidence="2" type="ORF">EHF_0239</name>
</gene>
<reference evidence="2 3" key="1">
    <citation type="submission" date="2014-03" db="EMBL/GenBank/DDBJ databases">
        <title>Sequencing and Comparison of Genomes and Transcriptome Profiles of Human Ehrlichiosis Agents.</title>
        <authorList>
            <person name="Lin M."/>
            <person name="Daugherty S.C."/>
            <person name="Nagaraj S."/>
            <person name="Cheng Z."/>
            <person name="Xiong Q."/>
            <person name="Lin F.-Y."/>
            <person name="Sengamalay N."/>
            <person name="Ott S."/>
            <person name="Godinez A."/>
            <person name="Tallon L.J."/>
            <person name="Sadzewicz L."/>
            <person name="Fraser C.M."/>
            <person name="Dunning Hotopp J.C."/>
            <person name="Rikihisa Y."/>
        </authorList>
    </citation>
    <scope>NUCLEOTIDE SEQUENCE [LARGE SCALE GENOMIC DNA]</scope>
    <source>
        <strain evidence="2 3">HF</strain>
    </source>
</reference>
<name>X5GIF7_9RICK</name>
<dbReference type="KEGG" id="ehh:EHF_0239"/>
<proteinExistence type="predicted"/>
<organism evidence="2 3">
    <name type="scientific">Ehrlichia japonica</name>
    <dbReference type="NCBI Taxonomy" id="391036"/>
    <lineage>
        <taxon>Bacteria</taxon>
        <taxon>Pseudomonadati</taxon>
        <taxon>Pseudomonadota</taxon>
        <taxon>Alphaproteobacteria</taxon>
        <taxon>Rickettsiales</taxon>
        <taxon>Anaplasmataceae</taxon>
        <taxon>Ehrlichia</taxon>
    </lineage>
</organism>
<dbReference type="HOGENOM" id="CLU_1924258_0_0_5"/>
<accession>X5GIF7</accession>
<evidence type="ECO:0000313" key="3">
    <source>
        <dbReference type="Proteomes" id="UP000023762"/>
    </source>
</evidence>
<dbReference type="RefSeq" id="WP_044194166.1">
    <property type="nucleotide sequence ID" value="NZ_CP007474.1"/>
</dbReference>
<keyword evidence="1" id="KW-0812">Transmembrane</keyword>
<dbReference type="EMBL" id="CP007474">
    <property type="protein sequence ID" value="AHX04228.1"/>
    <property type="molecule type" value="Genomic_DNA"/>
</dbReference>
<protein>
    <submittedName>
        <fullName evidence="2">Uncharacterized protein</fullName>
    </submittedName>
</protein>
<feature type="transmembrane region" description="Helical" evidence="1">
    <location>
        <begin position="6"/>
        <end position="30"/>
    </location>
</feature>
<sequence>MSQEQILLYTLLGLFVFILIILCAVVLPILCYDNERINVIDEKTDNLTGKVSRLADRIGLVDKENKEVDLSPATADVVPQNNEETVQGRGAVGRDGEKNSYDLLFFEDQEKVPGAVSNVVVDAGTSQSQTR</sequence>
<dbReference type="Proteomes" id="UP000023762">
    <property type="component" value="Chromosome"/>
</dbReference>
<keyword evidence="1" id="KW-0472">Membrane</keyword>
<evidence type="ECO:0000256" key="1">
    <source>
        <dbReference type="SAM" id="Phobius"/>
    </source>
</evidence>